<comment type="caution">
    <text evidence="3">The sequence shown here is derived from an EMBL/GenBank/DDBJ whole genome shotgun (WGS) entry which is preliminary data.</text>
</comment>
<organism evidence="3 4">
    <name type="scientific">Knufia obscura</name>
    <dbReference type="NCBI Taxonomy" id="1635080"/>
    <lineage>
        <taxon>Eukaryota</taxon>
        <taxon>Fungi</taxon>
        <taxon>Dikarya</taxon>
        <taxon>Ascomycota</taxon>
        <taxon>Pezizomycotina</taxon>
        <taxon>Eurotiomycetes</taxon>
        <taxon>Chaetothyriomycetidae</taxon>
        <taxon>Chaetothyriales</taxon>
        <taxon>Trichomeriaceae</taxon>
        <taxon>Knufia</taxon>
    </lineage>
</organism>
<dbReference type="GeneID" id="90004352"/>
<dbReference type="EMBL" id="JAVHJV010000022">
    <property type="protein sequence ID" value="KAK5936784.1"/>
    <property type="molecule type" value="Genomic_DNA"/>
</dbReference>
<feature type="compositionally biased region" description="Basic and acidic residues" evidence="1">
    <location>
        <begin position="92"/>
        <end position="111"/>
    </location>
</feature>
<evidence type="ECO:0000256" key="1">
    <source>
        <dbReference type="SAM" id="MobiDB-lite"/>
    </source>
</evidence>
<name>A0ABR0R9B0_9EURO</name>
<feature type="region of interest" description="Disordered" evidence="1">
    <location>
        <begin position="472"/>
        <end position="527"/>
    </location>
</feature>
<evidence type="ECO:0000259" key="2">
    <source>
        <dbReference type="Pfam" id="PF22893"/>
    </source>
</evidence>
<sequence length="706" mass="78881">MASHQFAETTIGGHAIVQQGDRHTTNVYHIGHACLVFGIDSRAPSLREISRASGTHPEHPTGTRYAYDPVRKWHIKHTIDALSGQCAAGNDDQGRCSEGRAHEGDIPRVDGQKSTPEPASDNKRRDLETLICAVQGTKASRVDRDLLSVLLAFFPKALTFLTHPNDNSDDGKLDDGMVRLGVTAASLQNGGSSIQDLVAFFLAFLSYSLCESTSPENGHPTKHQGERALPALAAALAFGLARYLVLPQFTQRLSGWSGDCIVLEDASGATRRVPLSHCGHFTLLKAFLEVYYEGRPGQKLVQEGQFNPTLGSRRGPAIRETDWISGSGIKQGCRVVLSIYLRSQDAKCAICQSRMTVSKLGEFFCSTCGRYYRDCDTLGLATKTSTARAAQTRLCQTSRQDQEDMKSEFVTSCVKAKTNDEAALQEIANLVNIDILIVHRSSSSRAGNAGRRRWAEDEEARDLAQGRSMYYDTPYNVTEPMPSRPTTMMKPNGRPTIPKREQRQAPKSRITPAQPRINTTNPESQTHKWSLEGHRHESEIPEWEATHNGPPPLPPPELHIQILTPFFTEHEKTWNLREILNVAATTTYFKDLVLDMIDQRIRAIERRKKTLAGKQNYKKRSRLCRHIAYCKEIRGVVEDGRALTVERKLGMFGRYTTDYQMLVGRYGDGNCIGEPDDREGRKLVRETSGSRSISSWEEWILMLSRL</sequence>
<feature type="domain" description="Ubiquitin-like" evidence="2">
    <location>
        <begin position="258"/>
        <end position="341"/>
    </location>
</feature>
<evidence type="ECO:0000313" key="3">
    <source>
        <dbReference type="EMBL" id="KAK5936784.1"/>
    </source>
</evidence>
<gene>
    <name evidence="3" type="ORF">PMZ80_010903</name>
</gene>
<proteinExistence type="predicted"/>
<evidence type="ECO:0000313" key="4">
    <source>
        <dbReference type="Proteomes" id="UP001334248"/>
    </source>
</evidence>
<keyword evidence="4" id="KW-1185">Reference proteome</keyword>
<reference evidence="3 4" key="1">
    <citation type="journal article" date="2023" name="Res Sq">
        <title>Genomic and morphological characterization of Knufia obscura isolated from the Mars 2020 spacecraft assembly facility.</title>
        <authorList>
            <person name="Chander A.M."/>
            <person name="Teixeira M.M."/>
            <person name="Singh N.K."/>
            <person name="Williams M.P."/>
            <person name="Parker C.W."/>
            <person name="Leo P."/>
            <person name="Stajich J.E."/>
            <person name="Torok T."/>
            <person name="Tighe S."/>
            <person name="Mason C.E."/>
            <person name="Venkateswaran K."/>
        </authorList>
    </citation>
    <scope>NUCLEOTIDE SEQUENCE [LARGE SCALE GENOMIC DNA]</scope>
    <source>
        <strain evidence="3 4">CCFEE 5817</strain>
    </source>
</reference>
<feature type="region of interest" description="Disordered" evidence="1">
    <location>
        <begin position="87"/>
        <end position="123"/>
    </location>
</feature>
<dbReference type="Pfam" id="PF22893">
    <property type="entry name" value="ULD_2"/>
    <property type="match status" value="1"/>
</dbReference>
<dbReference type="InterPro" id="IPR054464">
    <property type="entry name" value="ULD_fung"/>
</dbReference>
<protein>
    <recommendedName>
        <fullName evidence="2">Ubiquitin-like domain-containing protein</fullName>
    </recommendedName>
</protein>
<accession>A0ABR0R9B0</accession>
<dbReference type="Proteomes" id="UP001334248">
    <property type="component" value="Unassembled WGS sequence"/>
</dbReference>
<dbReference type="RefSeq" id="XP_064724874.1">
    <property type="nucleotide sequence ID" value="XM_064879291.1"/>
</dbReference>